<accession>A0A9P6ZZV3</accession>
<organism evidence="4 5">
    <name type="scientific">Suillus placidus</name>
    <dbReference type="NCBI Taxonomy" id="48579"/>
    <lineage>
        <taxon>Eukaryota</taxon>
        <taxon>Fungi</taxon>
        <taxon>Dikarya</taxon>
        <taxon>Basidiomycota</taxon>
        <taxon>Agaricomycotina</taxon>
        <taxon>Agaricomycetes</taxon>
        <taxon>Agaricomycetidae</taxon>
        <taxon>Boletales</taxon>
        <taxon>Suillineae</taxon>
        <taxon>Suillaceae</taxon>
        <taxon>Suillus</taxon>
    </lineage>
</organism>
<dbReference type="GO" id="GO:0005524">
    <property type="term" value="F:ATP binding"/>
    <property type="evidence" value="ECO:0007669"/>
    <property type="project" value="UniProtKB-KW"/>
</dbReference>
<reference evidence="4" key="1">
    <citation type="journal article" date="2020" name="New Phytol.">
        <title>Comparative genomics reveals dynamic genome evolution in host specialist ectomycorrhizal fungi.</title>
        <authorList>
            <person name="Lofgren L.A."/>
            <person name="Nguyen N.H."/>
            <person name="Vilgalys R."/>
            <person name="Ruytinx J."/>
            <person name="Liao H.L."/>
            <person name="Branco S."/>
            <person name="Kuo A."/>
            <person name="LaButti K."/>
            <person name="Lipzen A."/>
            <person name="Andreopoulos W."/>
            <person name="Pangilinan J."/>
            <person name="Riley R."/>
            <person name="Hundley H."/>
            <person name="Na H."/>
            <person name="Barry K."/>
            <person name="Grigoriev I.V."/>
            <person name="Stajich J.E."/>
            <person name="Kennedy P.G."/>
        </authorList>
    </citation>
    <scope>NUCLEOTIDE SEQUENCE</scope>
    <source>
        <strain evidence="4">DOB743</strain>
    </source>
</reference>
<dbReference type="InterPro" id="IPR027417">
    <property type="entry name" value="P-loop_NTPase"/>
</dbReference>
<dbReference type="OrthoDB" id="2683870at2759"/>
<dbReference type="PANTHER" id="PTHR18937:SF172">
    <property type="entry name" value="STRUCTURAL MAINTENANCE OF CHROMOSOMES PROTEIN"/>
    <property type="match status" value="1"/>
</dbReference>
<dbReference type="GO" id="GO:0000796">
    <property type="term" value="C:condensin complex"/>
    <property type="evidence" value="ECO:0007669"/>
    <property type="project" value="TreeGrafter"/>
</dbReference>
<proteinExistence type="predicted"/>
<feature type="non-terminal residue" evidence="4">
    <location>
        <position position="1"/>
    </location>
</feature>
<evidence type="ECO:0000313" key="4">
    <source>
        <dbReference type="EMBL" id="KAG1779874.1"/>
    </source>
</evidence>
<evidence type="ECO:0000256" key="1">
    <source>
        <dbReference type="ARBA" id="ARBA00022741"/>
    </source>
</evidence>
<dbReference type="SUPFAM" id="SSF52540">
    <property type="entry name" value="P-loop containing nucleoside triphosphate hydrolases"/>
    <property type="match status" value="1"/>
</dbReference>
<dbReference type="PANTHER" id="PTHR18937">
    <property type="entry name" value="STRUCTURAL MAINTENANCE OF CHROMOSOMES SMC FAMILY MEMBER"/>
    <property type="match status" value="1"/>
</dbReference>
<keyword evidence="2" id="KW-0067">ATP-binding</keyword>
<evidence type="ECO:0000313" key="5">
    <source>
        <dbReference type="Proteomes" id="UP000714275"/>
    </source>
</evidence>
<protein>
    <submittedName>
        <fullName evidence="4">Uncharacterized protein</fullName>
    </submittedName>
</protein>
<keyword evidence="3" id="KW-0539">Nucleus</keyword>
<name>A0A9P6ZZV3_9AGAM</name>
<dbReference type="Proteomes" id="UP000714275">
    <property type="component" value="Unassembled WGS sequence"/>
</dbReference>
<keyword evidence="5" id="KW-1185">Reference proteome</keyword>
<dbReference type="GO" id="GO:0007076">
    <property type="term" value="P:mitotic chromosome condensation"/>
    <property type="evidence" value="ECO:0007669"/>
    <property type="project" value="TreeGrafter"/>
</dbReference>
<dbReference type="AlphaFoldDB" id="A0A9P6ZZV3"/>
<keyword evidence="1" id="KW-0547">Nucleotide-binding</keyword>
<evidence type="ECO:0000256" key="2">
    <source>
        <dbReference type="ARBA" id="ARBA00022840"/>
    </source>
</evidence>
<gene>
    <name evidence="4" type="ORF">EV702DRAFT_965043</name>
</gene>
<dbReference type="EMBL" id="JABBWD010000010">
    <property type="protein sequence ID" value="KAG1779874.1"/>
    <property type="molecule type" value="Genomic_DNA"/>
</dbReference>
<evidence type="ECO:0000256" key="3">
    <source>
        <dbReference type="ARBA" id="ARBA00023242"/>
    </source>
</evidence>
<comment type="caution">
    <text evidence="4">The sequence shown here is derived from an EMBL/GenBank/DDBJ whole genome shotgun (WGS) entry which is preliminary data.</text>
</comment>
<dbReference type="Gene3D" id="3.40.50.300">
    <property type="entry name" value="P-loop containing nucleotide triphosphate hydrolases"/>
    <property type="match status" value="1"/>
</dbReference>
<sequence length="209" mass="23942">PGPDAYSVIPNSSLIVARTATKSNDFRYTLNSGSSTYTEVQTLLQGRGIDLTHKCFLILQGEVESIAQMKPKGTSEHDDGLLEYLEDIIGTAALKAPIESALAEVDRLGEERAEKVARLRIVEKEKVKLDAERKEVLAWLKLANEHVRALSRLWQYYLWKCLENDEQFAAQIEHLEKELEDEREHNQDDITHLELPEKHCKERKKAYEV</sequence>